<dbReference type="AlphaFoldDB" id="A0A1B7MJN2"/>
<reference evidence="1 2" key="1">
    <citation type="submission" date="2016-06" db="EMBL/GenBank/DDBJ databases">
        <title>Comparative genomics of the ectomycorrhizal sister species Rhizopogon vinicolor and Rhizopogon vesiculosus (Basidiomycota: Boletales) reveals a divergence of the mating type B locus.</title>
        <authorList>
            <consortium name="DOE Joint Genome Institute"/>
            <person name="Mujic A.B."/>
            <person name="Kuo A."/>
            <person name="Tritt A."/>
            <person name="Lipzen A."/>
            <person name="Chen C."/>
            <person name="Johnson J."/>
            <person name="Sharma A."/>
            <person name="Barry K."/>
            <person name="Grigoriev I.V."/>
            <person name="Spatafora J.W."/>
        </authorList>
    </citation>
    <scope>NUCLEOTIDE SEQUENCE [LARGE SCALE GENOMIC DNA]</scope>
    <source>
        <strain evidence="1 2">AM-OR11-026</strain>
    </source>
</reference>
<dbReference type="EMBL" id="KV448909">
    <property type="protein sequence ID" value="OAX32818.1"/>
    <property type="molecule type" value="Genomic_DNA"/>
</dbReference>
<accession>A0A1B7MJN2</accession>
<proteinExistence type="predicted"/>
<protein>
    <submittedName>
        <fullName evidence="1">Uncharacterized protein</fullName>
    </submittedName>
</protein>
<dbReference type="Proteomes" id="UP000092154">
    <property type="component" value="Unassembled WGS sequence"/>
</dbReference>
<name>A0A1B7MJN2_9AGAM</name>
<evidence type="ECO:0000313" key="2">
    <source>
        <dbReference type="Proteomes" id="UP000092154"/>
    </source>
</evidence>
<dbReference type="InParanoid" id="A0A1B7MJN2"/>
<gene>
    <name evidence="1" type="ORF">K503DRAFT_786945</name>
</gene>
<dbReference type="PROSITE" id="PS51257">
    <property type="entry name" value="PROKAR_LIPOPROTEIN"/>
    <property type="match status" value="1"/>
</dbReference>
<keyword evidence="2" id="KW-1185">Reference proteome</keyword>
<sequence>MAGSKLYLVPQGLTDHYATTTIFISGCSIITKPSSVVPMSREPLRICKGFPAYTISSFVVRAAAKFQQGGGIPFKWASISQLHDFSEADSARSSTVVIISVRFQKIRRRLGEKFERSSTFSANCSPIQIRLMLSLTQNGTLIPVQPHQWRLRVLAGTIFRDILPGDGASHRKSLLNRTFHKKVDWYVGLERTNCRYSNVRSIHWLADDQNFAKPQHQSDLTERRPFGARRRHPQIVLSFVQ</sequence>
<evidence type="ECO:0000313" key="1">
    <source>
        <dbReference type="EMBL" id="OAX32818.1"/>
    </source>
</evidence>
<organism evidence="1 2">
    <name type="scientific">Rhizopogon vinicolor AM-OR11-026</name>
    <dbReference type="NCBI Taxonomy" id="1314800"/>
    <lineage>
        <taxon>Eukaryota</taxon>
        <taxon>Fungi</taxon>
        <taxon>Dikarya</taxon>
        <taxon>Basidiomycota</taxon>
        <taxon>Agaricomycotina</taxon>
        <taxon>Agaricomycetes</taxon>
        <taxon>Agaricomycetidae</taxon>
        <taxon>Boletales</taxon>
        <taxon>Suillineae</taxon>
        <taxon>Rhizopogonaceae</taxon>
        <taxon>Rhizopogon</taxon>
    </lineage>
</organism>